<feature type="transmembrane region" description="Helical" evidence="6">
    <location>
        <begin position="323"/>
        <end position="349"/>
    </location>
</feature>
<dbReference type="Proteomes" id="UP000214365">
    <property type="component" value="Unassembled WGS sequence"/>
</dbReference>
<dbReference type="OrthoDB" id="1932925at2759"/>
<gene>
    <name evidence="7" type="ORF">UA08_07863</name>
</gene>
<evidence type="ECO:0000256" key="2">
    <source>
        <dbReference type="ARBA" id="ARBA00022448"/>
    </source>
</evidence>
<evidence type="ECO:0000256" key="4">
    <source>
        <dbReference type="ARBA" id="ARBA00022989"/>
    </source>
</evidence>
<dbReference type="STRING" id="1441469.A0A225A7R5"/>
<dbReference type="InterPro" id="IPR011701">
    <property type="entry name" value="MFS"/>
</dbReference>
<evidence type="ECO:0000256" key="1">
    <source>
        <dbReference type="ARBA" id="ARBA00004141"/>
    </source>
</evidence>
<sequence length="492" mass="54690">MAATDDIGNPNPSQVEDLDEKSLAVTRLDLVVVGDEARPIDPEVERRVLRKIDFFLMPAMVIGYGLVYYDKAILGSAALFGMSKDLHLAVESDTSRQSWATSIFYFGQLIGSFPMTYIVQHFEVRWVLGPAVSIWAIICAATAGVTTWQGLLVQRFFLGFTESIIPTSFMVIVSGYYTQSDQALRQSWWFSGTGWFTIIGSAINYGFAHIESGVLKTWQYIYIFSGCLTFLFGIWCFYLPSSPLEAWFLTPEERLVAVERLRQGQTGVRNQTIKLCQVKEALLDIKVWLVSLIMAAAYTTNGAVSGFGPLIVSTFGYSSLESILFQFPLGAVCAIGIPLTVIAGFIMIWKSTWGYKPITPVAGYSMIGFFGPVVSLTIAIGSGNVAGETKKSFMAAAVFVAYCVGNIIGPQLIHSQTKSKHYPELWLGLIIWYKPYTLTVSQPKVFDANCHEIVTVSPLHLPRCFMAVIYLWLYGLLFLEARDIEILRVEPV</sequence>
<name>A0A225A7R5_TALAT</name>
<feature type="transmembrane region" description="Helical" evidence="6">
    <location>
        <begin position="156"/>
        <end position="176"/>
    </location>
</feature>
<evidence type="ECO:0000256" key="6">
    <source>
        <dbReference type="SAM" id="Phobius"/>
    </source>
</evidence>
<keyword evidence="2" id="KW-0813">Transport</keyword>
<evidence type="ECO:0008006" key="9">
    <source>
        <dbReference type="Google" id="ProtNLM"/>
    </source>
</evidence>
<dbReference type="GO" id="GO:0022857">
    <property type="term" value="F:transmembrane transporter activity"/>
    <property type="evidence" value="ECO:0007669"/>
    <property type="project" value="InterPro"/>
</dbReference>
<proteinExistence type="predicted"/>
<feature type="transmembrane region" description="Helical" evidence="6">
    <location>
        <begin position="361"/>
        <end position="381"/>
    </location>
</feature>
<dbReference type="InterPro" id="IPR036259">
    <property type="entry name" value="MFS_trans_sf"/>
</dbReference>
<dbReference type="PANTHER" id="PTHR43791">
    <property type="entry name" value="PERMEASE-RELATED"/>
    <property type="match status" value="1"/>
</dbReference>
<dbReference type="GeneID" id="31007619"/>
<reference evidence="7 8" key="1">
    <citation type="submission" date="2015-06" db="EMBL/GenBank/DDBJ databases">
        <title>Talaromyces atroroseus IBT 11181 draft genome.</title>
        <authorList>
            <person name="Rasmussen K.B."/>
            <person name="Rasmussen S."/>
            <person name="Petersen B."/>
            <person name="Sicheritz-Ponten T."/>
            <person name="Mortensen U.H."/>
            <person name="Thrane U."/>
        </authorList>
    </citation>
    <scope>NUCLEOTIDE SEQUENCE [LARGE SCALE GENOMIC DNA]</scope>
    <source>
        <strain evidence="7 8">IBT 11181</strain>
    </source>
</reference>
<evidence type="ECO:0000313" key="8">
    <source>
        <dbReference type="Proteomes" id="UP000214365"/>
    </source>
</evidence>
<evidence type="ECO:0000313" key="7">
    <source>
        <dbReference type="EMBL" id="OKL56731.1"/>
    </source>
</evidence>
<dbReference type="SUPFAM" id="SSF103473">
    <property type="entry name" value="MFS general substrate transporter"/>
    <property type="match status" value="1"/>
</dbReference>
<dbReference type="AlphaFoldDB" id="A0A225A7R5"/>
<evidence type="ECO:0000256" key="5">
    <source>
        <dbReference type="ARBA" id="ARBA00023136"/>
    </source>
</evidence>
<dbReference type="GO" id="GO:0016020">
    <property type="term" value="C:membrane"/>
    <property type="evidence" value="ECO:0007669"/>
    <property type="project" value="UniProtKB-SubCell"/>
</dbReference>
<feature type="transmembrane region" description="Helical" evidence="6">
    <location>
        <begin position="126"/>
        <end position="150"/>
    </location>
</feature>
<comment type="caution">
    <text evidence="7">The sequence shown here is derived from an EMBL/GenBank/DDBJ whole genome shotgun (WGS) entry which is preliminary data.</text>
</comment>
<feature type="transmembrane region" description="Helical" evidence="6">
    <location>
        <begin position="54"/>
        <end position="79"/>
    </location>
</feature>
<dbReference type="RefSeq" id="XP_020116852.1">
    <property type="nucleotide sequence ID" value="XM_020262760.1"/>
</dbReference>
<dbReference type="Pfam" id="PF07690">
    <property type="entry name" value="MFS_1"/>
    <property type="match status" value="1"/>
</dbReference>
<feature type="transmembrane region" description="Helical" evidence="6">
    <location>
        <begin position="393"/>
        <end position="413"/>
    </location>
</feature>
<dbReference type="EMBL" id="LFMY01000013">
    <property type="protein sequence ID" value="OKL56731.1"/>
    <property type="molecule type" value="Genomic_DNA"/>
</dbReference>
<keyword evidence="3 6" id="KW-0812">Transmembrane</keyword>
<feature type="transmembrane region" description="Helical" evidence="6">
    <location>
        <begin position="460"/>
        <end position="479"/>
    </location>
</feature>
<keyword evidence="4 6" id="KW-1133">Transmembrane helix</keyword>
<feature type="transmembrane region" description="Helical" evidence="6">
    <location>
        <begin position="188"/>
        <end position="208"/>
    </location>
</feature>
<protein>
    <recommendedName>
        <fullName evidence="9">Major facilitator superfamily (MFS) profile domain-containing protein</fullName>
    </recommendedName>
</protein>
<organism evidence="7 8">
    <name type="scientific">Talaromyces atroroseus</name>
    <dbReference type="NCBI Taxonomy" id="1441469"/>
    <lineage>
        <taxon>Eukaryota</taxon>
        <taxon>Fungi</taxon>
        <taxon>Dikarya</taxon>
        <taxon>Ascomycota</taxon>
        <taxon>Pezizomycotina</taxon>
        <taxon>Eurotiomycetes</taxon>
        <taxon>Eurotiomycetidae</taxon>
        <taxon>Eurotiales</taxon>
        <taxon>Trichocomaceae</taxon>
        <taxon>Talaromyces</taxon>
        <taxon>Talaromyces sect. Trachyspermi</taxon>
    </lineage>
</organism>
<keyword evidence="5 6" id="KW-0472">Membrane</keyword>
<comment type="subcellular location">
    <subcellularLocation>
        <location evidence="1">Membrane</location>
        <topology evidence="1">Multi-pass membrane protein</topology>
    </subcellularLocation>
</comment>
<dbReference type="PANTHER" id="PTHR43791:SF55">
    <property type="entry name" value="TRANSPORTER, PUTATIVE (AFU_ORTHOLOGUE AFUA_6G01820)-RELATED"/>
    <property type="match status" value="1"/>
</dbReference>
<feature type="transmembrane region" description="Helical" evidence="6">
    <location>
        <begin position="287"/>
        <end position="311"/>
    </location>
</feature>
<feature type="transmembrane region" description="Helical" evidence="6">
    <location>
        <begin position="99"/>
        <end position="119"/>
    </location>
</feature>
<evidence type="ECO:0000256" key="3">
    <source>
        <dbReference type="ARBA" id="ARBA00022692"/>
    </source>
</evidence>
<feature type="transmembrane region" description="Helical" evidence="6">
    <location>
        <begin position="425"/>
        <end position="440"/>
    </location>
</feature>
<dbReference type="Gene3D" id="1.20.1250.20">
    <property type="entry name" value="MFS general substrate transporter like domains"/>
    <property type="match status" value="1"/>
</dbReference>
<accession>A0A225A7R5</accession>
<feature type="transmembrane region" description="Helical" evidence="6">
    <location>
        <begin position="220"/>
        <end position="239"/>
    </location>
</feature>
<keyword evidence="8" id="KW-1185">Reference proteome</keyword>